<evidence type="ECO:0000313" key="3">
    <source>
        <dbReference type="EMBL" id="MBZ2194974.1"/>
    </source>
</evidence>
<keyword evidence="2" id="KW-0472">Membrane</keyword>
<dbReference type="EMBL" id="JAGSHT010000002">
    <property type="protein sequence ID" value="MBZ2194974.1"/>
    <property type="molecule type" value="Genomic_DNA"/>
</dbReference>
<dbReference type="RefSeq" id="WP_223402418.1">
    <property type="nucleotide sequence ID" value="NZ_JAGSHT010000002.1"/>
</dbReference>
<evidence type="ECO:0000313" key="4">
    <source>
        <dbReference type="Proteomes" id="UP000826651"/>
    </source>
</evidence>
<name>A0ABS7S3P7_9MICO</name>
<proteinExistence type="predicted"/>
<dbReference type="Proteomes" id="UP000826651">
    <property type="component" value="Unassembled WGS sequence"/>
</dbReference>
<feature type="transmembrane region" description="Helical" evidence="2">
    <location>
        <begin position="54"/>
        <end position="75"/>
    </location>
</feature>
<reference evidence="3 4" key="1">
    <citation type="submission" date="2021-04" db="EMBL/GenBank/DDBJ databases">
        <title>Ruania sp. nov., isolated from sandy soil of mangrove forest.</title>
        <authorList>
            <person name="Ge X."/>
            <person name="Huang R."/>
            <person name="Liu W."/>
        </authorList>
    </citation>
    <scope>NUCLEOTIDE SEQUENCE [LARGE SCALE GENOMIC DNA]</scope>
    <source>
        <strain evidence="3 4">N2-46</strain>
    </source>
</reference>
<feature type="region of interest" description="Disordered" evidence="1">
    <location>
        <begin position="1"/>
        <end position="20"/>
    </location>
</feature>
<keyword evidence="2" id="KW-0812">Transmembrane</keyword>
<organism evidence="3 4">
    <name type="scientific">Occultella gossypii</name>
    <dbReference type="NCBI Taxonomy" id="2800820"/>
    <lineage>
        <taxon>Bacteria</taxon>
        <taxon>Bacillati</taxon>
        <taxon>Actinomycetota</taxon>
        <taxon>Actinomycetes</taxon>
        <taxon>Micrococcales</taxon>
        <taxon>Ruaniaceae</taxon>
        <taxon>Occultella</taxon>
    </lineage>
</organism>
<sequence>MHPDDDAPTASTQAGNGREPQRIRRWQVLSISVIGAVAVITFILSLLIADAAGALRTIAYVAAGICAVIGVSFALTGSRR</sequence>
<protein>
    <submittedName>
        <fullName evidence="3">Uncharacterized protein</fullName>
    </submittedName>
</protein>
<evidence type="ECO:0000256" key="1">
    <source>
        <dbReference type="SAM" id="MobiDB-lite"/>
    </source>
</evidence>
<accession>A0ABS7S3P7</accession>
<comment type="caution">
    <text evidence="3">The sequence shown here is derived from an EMBL/GenBank/DDBJ whole genome shotgun (WGS) entry which is preliminary data.</text>
</comment>
<keyword evidence="4" id="KW-1185">Reference proteome</keyword>
<feature type="transmembrane region" description="Helical" evidence="2">
    <location>
        <begin position="28"/>
        <end position="48"/>
    </location>
</feature>
<gene>
    <name evidence="3" type="ORF">KCQ71_02320</name>
</gene>
<keyword evidence="2" id="KW-1133">Transmembrane helix</keyword>
<evidence type="ECO:0000256" key="2">
    <source>
        <dbReference type="SAM" id="Phobius"/>
    </source>
</evidence>